<feature type="compositionally biased region" description="Basic and acidic residues" evidence="1">
    <location>
        <begin position="22"/>
        <end position="38"/>
    </location>
</feature>
<dbReference type="AlphaFoldDB" id="A0AAV2E7X8"/>
<organism evidence="2 3">
    <name type="scientific">Linum trigynum</name>
    <dbReference type="NCBI Taxonomy" id="586398"/>
    <lineage>
        <taxon>Eukaryota</taxon>
        <taxon>Viridiplantae</taxon>
        <taxon>Streptophyta</taxon>
        <taxon>Embryophyta</taxon>
        <taxon>Tracheophyta</taxon>
        <taxon>Spermatophyta</taxon>
        <taxon>Magnoliopsida</taxon>
        <taxon>eudicotyledons</taxon>
        <taxon>Gunneridae</taxon>
        <taxon>Pentapetalae</taxon>
        <taxon>rosids</taxon>
        <taxon>fabids</taxon>
        <taxon>Malpighiales</taxon>
        <taxon>Linaceae</taxon>
        <taxon>Linum</taxon>
    </lineage>
</organism>
<protein>
    <submittedName>
        <fullName evidence="2">Uncharacterized protein</fullName>
    </submittedName>
</protein>
<sequence>MRLITRFWQWSKDLLRKSRTRRPSERRPSEAWKKERQLGRSMRKSRPATSSLERQWIEILGSLSVYEKERRRGIVKAQGLGWSA</sequence>
<feature type="region of interest" description="Disordered" evidence="1">
    <location>
        <begin position="18"/>
        <end position="50"/>
    </location>
</feature>
<evidence type="ECO:0000256" key="1">
    <source>
        <dbReference type="SAM" id="MobiDB-lite"/>
    </source>
</evidence>
<gene>
    <name evidence="2" type="ORF">LTRI10_LOCUS23116</name>
</gene>
<dbReference type="Proteomes" id="UP001497516">
    <property type="component" value="Chromosome 4"/>
</dbReference>
<accession>A0AAV2E7X8</accession>
<name>A0AAV2E7X8_9ROSI</name>
<dbReference type="EMBL" id="OZ034817">
    <property type="protein sequence ID" value="CAL1381758.1"/>
    <property type="molecule type" value="Genomic_DNA"/>
</dbReference>
<keyword evidence="3" id="KW-1185">Reference proteome</keyword>
<proteinExistence type="predicted"/>
<reference evidence="2 3" key="1">
    <citation type="submission" date="2024-04" db="EMBL/GenBank/DDBJ databases">
        <authorList>
            <person name="Fracassetti M."/>
        </authorList>
    </citation>
    <scope>NUCLEOTIDE SEQUENCE [LARGE SCALE GENOMIC DNA]</scope>
</reference>
<evidence type="ECO:0000313" key="3">
    <source>
        <dbReference type="Proteomes" id="UP001497516"/>
    </source>
</evidence>
<evidence type="ECO:0000313" key="2">
    <source>
        <dbReference type="EMBL" id="CAL1381758.1"/>
    </source>
</evidence>